<evidence type="ECO:0000259" key="1">
    <source>
        <dbReference type="PROSITE" id="PS51742"/>
    </source>
</evidence>
<reference evidence="2 3" key="1">
    <citation type="journal article" date="2017" name="Int. J. Syst. Evol. Microbiol.">
        <title>Achromobacter aloeverae sp. nov., isolated from the root of Aloe vera (L.) Burm.f.</title>
        <authorList>
            <person name="Kuncharoen N."/>
            <person name="Muramatsu Y."/>
            <person name="Shibata C."/>
            <person name="Kamakura Y."/>
            <person name="Nakagawa Y."/>
            <person name="Tanasupawat S."/>
        </authorList>
    </citation>
    <scope>NUCLEOTIDE SEQUENCE [LARGE SCALE GENOMIC DNA]</scope>
    <source>
        <strain evidence="2 3">AVA-1</strain>
    </source>
</reference>
<keyword evidence="3" id="KW-1185">Reference proteome</keyword>
<dbReference type="EMBL" id="PYAL01000001">
    <property type="protein sequence ID" value="RXN93242.1"/>
    <property type="molecule type" value="Genomic_DNA"/>
</dbReference>
<dbReference type="InterPro" id="IPR005175">
    <property type="entry name" value="PPC_dom"/>
</dbReference>
<dbReference type="OrthoDB" id="9102708at2"/>
<name>A0A4Q1HQ87_9BURK</name>
<accession>A0A4Q1HQ87</accession>
<evidence type="ECO:0000313" key="2">
    <source>
        <dbReference type="EMBL" id="RXN93242.1"/>
    </source>
</evidence>
<evidence type="ECO:0000313" key="3">
    <source>
        <dbReference type="Proteomes" id="UP000290849"/>
    </source>
</evidence>
<comment type="caution">
    <text evidence="2">The sequence shown here is derived from an EMBL/GenBank/DDBJ whole genome shotgun (WGS) entry which is preliminary data.</text>
</comment>
<dbReference type="RefSeq" id="WP_129149198.1">
    <property type="nucleotide sequence ID" value="NZ_JBHSDO010000006.1"/>
</dbReference>
<organism evidence="2 3">
    <name type="scientific">Achromobacter aloeverae</name>
    <dbReference type="NCBI Taxonomy" id="1750518"/>
    <lineage>
        <taxon>Bacteria</taxon>
        <taxon>Pseudomonadati</taxon>
        <taxon>Pseudomonadota</taxon>
        <taxon>Betaproteobacteria</taxon>
        <taxon>Burkholderiales</taxon>
        <taxon>Alcaligenaceae</taxon>
        <taxon>Achromobacter</taxon>
    </lineage>
</organism>
<sequence>MPTIEHGHTGRIVYARLRPNEDLVQSIEKLCLAHGFARAMVRGSLGSLTQASLEGAAAAVEELPGPAVEVLTLCGEVALDAGGAAVARLSGTVVDPAGGVHAGRFVSGRNPICMTFETVLEEWLKDGAPAPASVQRGDQGG</sequence>
<proteinExistence type="predicted"/>
<dbReference type="Pfam" id="PF03479">
    <property type="entry name" value="PCC"/>
    <property type="match status" value="1"/>
</dbReference>
<dbReference type="SUPFAM" id="SSF117856">
    <property type="entry name" value="AF0104/ALDC/Ptd012-like"/>
    <property type="match status" value="1"/>
</dbReference>
<gene>
    <name evidence="2" type="ORF">C7R54_05960</name>
</gene>
<dbReference type="Gene3D" id="3.30.1330.80">
    <property type="entry name" value="Hypothetical protein, similar to alpha- acetolactate decarboxylase, domain 2"/>
    <property type="match status" value="1"/>
</dbReference>
<dbReference type="PROSITE" id="PS51742">
    <property type="entry name" value="PPC"/>
    <property type="match status" value="1"/>
</dbReference>
<feature type="domain" description="PPC" evidence="1">
    <location>
        <begin position="7"/>
        <end position="141"/>
    </location>
</feature>
<protein>
    <submittedName>
        <fullName evidence="2">DUF296 domain-containing protein</fullName>
    </submittedName>
</protein>
<dbReference type="AlphaFoldDB" id="A0A4Q1HQ87"/>
<dbReference type="Proteomes" id="UP000290849">
    <property type="component" value="Unassembled WGS sequence"/>
</dbReference>